<sequence length="119" mass="14507">MDNFFKECPAMMSDGRIFTDWRSHTRRDEYIKYKNGIIRDDVYRLFLQENASKFMDNEWNFNKKQTCWVNECVFKSPTRTYPGFFAIERKAYDSLFDPNRKVQYPCNQYPDYRMGSDKV</sequence>
<gene>
    <name evidence="1" type="ORF">Edafosvirus42_4</name>
</gene>
<reference evidence="1" key="1">
    <citation type="submission" date="2018-10" db="EMBL/GenBank/DDBJ databases">
        <title>Hidden diversity of soil giant viruses.</title>
        <authorList>
            <person name="Schulz F."/>
            <person name="Alteio L."/>
            <person name="Goudeau D."/>
            <person name="Ryan E.M."/>
            <person name="Malmstrom R.R."/>
            <person name="Blanchard J."/>
            <person name="Woyke T."/>
        </authorList>
    </citation>
    <scope>NUCLEOTIDE SEQUENCE</scope>
    <source>
        <strain evidence="1">EDV1</strain>
    </source>
</reference>
<proteinExistence type="predicted"/>
<protein>
    <submittedName>
        <fullName evidence="1">Uncharacterized protein</fullName>
    </submittedName>
</protein>
<dbReference type="EMBL" id="MK072107">
    <property type="protein sequence ID" value="AYV78875.1"/>
    <property type="molecule type" value="Genomic_DNA"/>
</dbReference>
<organism evidence="1">
    <name type="scientific">Edafosvirus sp</name>
    <dbReference type="NCBI Taxonomy" id="2487765"/>
    <lineage>
        <taxon>Viruses</taxon>
        <taxon>Varidnaviria</taxon>
        <taxon>Bamfordvirae</taxon>
        <taxon>Nucleocytoviricota</taxon>
        <taxon>Megaviricetes</taxon>
        <taxon>Imitervirales</taxon>
        <taxon>Mimiviridae</taxon>
        <taxon>Klosneuvirinae</taxon>
    </lineage>
</organism>
<evidence type="ECO:0000313" key="1">
    <source>
        <dbReference type="EMBL" id="AYV78875.1"/>
    </source>
</evidence>
<accession>A0A3G4ZVF8</accession>
<name>A0A3G4ZVF8_9VIRU</name>